<dbReference type="Proteomes" id="UP000600220">
    <property type="component" value="Unassembled WGS sequence"/>
</dbReference>
<reference evidence="3 4" key="1">
    <citation type="submission" date="2018-11" db="EMBL/GenBank/DDBJ databases">
        <authorList>
            <consortium name="Veterinary Laboratory Investigation and Response Network"/>
        </authorList>
    </citation>
    <scope>NUCLEOTIDE SEQUENCE [LARGE SCALE GENOMIC DNA]</scope>
    <source>
        <strain evidence="3 4">SPSE-18-VL-LA-PA-Ryan-0021</strain>
    </source>
</reference>
<evidence type="ECO:0000313" key="2">
    <source>
        <dbReference type="EMBL" id="EGQ4386148.1"/>
    </source>
</evidence>
<evidence type="ECO:0008006" key="5">
    <source>
        <dbReference type="Google" id="ProtNLM"/>
    </source>
</evidence>
<evidence type="ECO:0000313" key="3">
    <source>
        <dbReference type="EMBL" id="EGQ4386218.1"/>
    </source>
</evidence>
<feature type="coiled-coil region" evidence="1">
    <location>
        <begin position="42"/>
        <end position="76"/>
    </location>
</feature>
<dbReference type="SMR" id="A0A8H9C050"/>
<dbReference type="EMBL" id="AAXKXX010000068">
    <property type="protein sequence ID" value="EGQ4386218.1"/>
    <property type="molecule type" value="Genomic_DNA"/>
</dbReference>
<dbReference type="EMBL" id="AAXKXX010000051">
    <property type="protein sequence ID" value="EGQ4386148.1"/>
    <property type="molecule type" value="Genomic_DNA"/>
</dbReference>
<accession>A0A8H9C050</accession>
<comment type="caution">
    <text evidence="3">The sequence shown here is derived from an EMBL/GenBank/DDBJ whole genome shotgun (WGS) entry which is preliminary data.</text>
</comment>
<name>A0A8H9C050_STAPS</name>
<gene>
    <name evidence="2" type="ORF">EGV54_14015</name>
    <name evidence="3" type="ORF">EGV54_14430</name>
</gene>
<organism evidence="3 4">
    <name type="scientific">Staphylococcus pseudintermedius</name>
    <dbReference type="NCBI Taxonomy" id="283734"/>
    <lineage>
        <taxon>Bacteria</taxon>
        <taxon>Bacillati</taxon>
        <taxon>Bacillota</taxon>
        <taxon>Bacilli</taxon>
        <taxon>Bacillales</taxon>
        <taxon>Staphylococcaceae</taxon>
        <taxon>Staphylococcus</taxon>
        <taxon>Staphylococcus intermedius group</taxon>
    </lineage>
</organism>
<dbReference type="InterPro" id="IPR053842">
    <property type="entry name" value="NikA-like"/>
</dbReference>
<protein>
    <recommendedName>
        <fullName evidence="5">Mobilization protein</fullName>
    </recommendedName>
</protein>
<evidence type="ECO:0000313" key="4">
    <source>
        <dbReference type="Proteomes" id="UP000600220"/>
    </source>
</evidence>
<dbReference type="AlphaFoldDB" id="A0A8H9C050"/>
<proteinExistence type="predicted"/>
<dbReference type="RefSeq" id="WP_096533714.1">
    <property type="nucleotide sequence ID" value="NZ_BAAFHR010000027.1"/>
</dbReference>
<evidence type="ECO:0000256" key="1">
    <source>
        <dbReference type="SAM" id="Coils"/>
    </source>
</evidence>
<dbReference type="Pfam" id="PF21983">
    <property type="entry name" value="NikA-like"/>
    <property type="match status" value="1"/>
</dbReference>
<keyword evidence="4" id="KW-1185">Reference proteome</keyword>
<sequence length="90" mass="10845">MTTKNKQKQITIRFSEDDYFKLQVLANKENLTVTQYIRMRSLKRYKNIVIANEALIKKLQEQNDLQEVELQTIKFELIERLATILRRRTS</sequence>
<keyword evidence="1" id="KW-0175">Coiled coil</keyword>